<comment type="caution">
    <text evidence="2">The sequence shown here is derived from an EMBL/GenBank/DDBJ whole genome shotgun (WGS) entry which is preliminary data.</text>
</comment>
<name>A0ABV3RT49_9RHOB</name>
<feature type="transmembrane region" description="Helical" evidence="1">
    <location>
        <begin position="214"/>
        <end position="238"/>
    </location>
</feature>
<dbReference type="Pfam" id="PF03594">
    <property type="entry name" value="BenE"/>
    <property type="match status" value="1"/>
</dbReference>
<dbReference type="PANTHER" id="PTHR30199">
    <property type="entry name" value="MFS FAMILY TRANSPORTER, PREDICTED SUBSTRATE BENZOATE"/>
    <property type="match status" value="1"/>
</dbReference>
<gene>
    <name evidence="2" type="ORF">AB2B41_21440</name>
</gene>
<dbReference type="RefSeq" id="WP_367879872.1">
    <property type="nucleotide sequence ID" value="NZ_JBFNXX010000034.1"/>
</dbReference>
<keyword evidence="3" id="KW-1185">Reference proteome</keyword>
<dbReference type="PANTHER" id="PTHR30199:SF0">
    <property type="entry name" value="INNER MEMBRANE PROTEIN YDCO"/>
    <property type="match status" value="1"/>
</dbReference>
<feature type="transmembrane region" description="Helical" evidence="1">
    <location>
        <begin position="101"/>
        <end position="120"/>
    </location>
</feature>
<feature type="transmembrane region" description="Helical" evidence="1">
    <location>
        <begin position="177"/>
        <end position="194"/>
    </location>
</feature>
<protein>
    <submittedName>
        <fullName evidence="2">Benzoate/H(+) symporter BenE family transporter</fullName>
    </submittedName>
</protein>
<evidence type="ECO:0000256" key="1">
    <source>
        <dbReference type="SAM" id="Phobius"/>
    </source>
</evidence>
<feature type="transmembrane region" description="Helical" evidence="1">
    <location>
        <begin position="21"/>
        <end position="41"/>
    </location>
</feature>
<feature type="transmembrane region" description="Helical" evidence="1">
    <location>
        <begin position="349"/>
        <end position="368"/>
    </location>
</feature>
<keyword evidence="1" id="KW-0472">Membrane</keyword>
<dbReference type="Proteomes" id="UP001556098">
    <property type="component" value="Unassembled WGS sequence"/>
</dbReference>
<feature type="transmembrane region" description="Helical" evidence="1">
    <location>
        <begin position="374"/>
        <end position="391"/>
    </location>
</feature>
<evidence type="ECO:0000313" key="2">
    <source>
        <dbReference type="EMBL" id="MEW9922176.1"/>
    </source>
</evidence>
<evidence type="ECO:0000313" key="3">
    <source>
        <dbReference type="Proteomes" id="UP001556098"/>
    </source>
</evidence>
<feature type="transmembrane region" description="Helical" evidence="1">
    <location>
        <begin position="53"/>
        <end position="72"/>
    </location>
</feature>
<feature type="transmembrane region" description="Helical" evidence="1">
    <location>
        <begin position="298"/>
        <end position="317"/>
    </location>
</feature>
<keyword evidence="1" id="KW-1133">Transmembrane helix</keyword>
<dbReference type="EMBL" id="JBFNXX010000034">
    <property type="protein sequence ID" value="MEW9922176.1"/>
    <property type="molecule type" value="Genomic_DNA"/>
</dbReference>
<feature type="transmembrane region" description="Helical" evidence="1">
    <location>
        <begin position="127"/>
        <end position="145"/>
    </location>
</feature>
<feature type="transmembrane region" description="Helical" evidence="1">
    <location>
        <begin position="151"/>
        <end position="170"/>
    </location>
</feature>
<proteinExistence type="predicted"/>
<sequence length="396" mass="41366">MNNEISSTADRRLPIDETVNAFVAFLFAASAPVAIILGAGVRGGLSEADLASWIFAAFVLNGALSVGMSLVYRQPLAFFWTIPGTVLVGSALQSLSFAEVIGAYILTALLLLVLGLTGWVRTAMDRLPMPIVMGMVAGVFVEFGLDWIRSFQSDFVLVAAMTATFVGLTAFPKLQKVLPPMIGVLIVGLLVLSSQRSGDFELPVAGNLYASPQFYVPVFSLSAALELVVPLAITVIAAQNAQGIVILRNAGHTPPVSAITTACGAASLVTAFLGSVSSCLTGPSNAILVSSGRTDRHWRAAVILGCFAILFGVFAPLVTKLMLATPAAFLSTLAGLALLRTLQSAFQSAFGPSFPMGALVAFLITLAGIPIMNIGAPFWGLVFGVLASLLLERRSS</sequence>
<reference evidence="2 3" key="1">
    <citation type="submission" date="2024-07" db="EMBL/GenBank/DDBJ databases">
        <title>Marimonas sp.nov., isolated from tidal-flat sediment.</title>
        <authorList>
            <person name="Jayan J.N."/>
            <person name="Lee S.S."/>
        </authorList>
    </citation>
    <scope>NUCLEOTIDE SEQUENCE [LARGE SCALE GENOMIC DNA]</scope>
    <source>
        <strain evidence="2 3">MJW-29</strain>
    </source>
</reference>
<feature type="transmembrane region" description="Helical" evidence="1">
    <location>
        <begin position="323"/>
        <end position="342"/>
    </location>
</feature>
<accession>A0ABV3RT49</accession>
<keyword evidence="1" id="KW-0812">Transmembrane</keyword>
<dbReference type="InterPro" id="IPR004711">
    <property type="entry name" value="Benzoate_Transporter"/>
</dbReference>
<organism evidence="2 3">
    <name type="scientific">Sulfitobacter sediminis</name>
    <dbReference type="NCBI Taxonomy" id="3234186"/>
    <lineage>
        <taxon>Bacteria</taxon>
        <taxon>Pseudomonadati</taxon>
        <taxon>Pseudomonadota</taxon>
        <taxon>Alphaproteobacteria</taxon>
        <taxon>Rhodobacterales</taxon>
        <taxon>Roseobacteraceae</taxon>
        <taxon>Sulfitobacter</taxon>
    </lineage>
</organism>